<evidence type="ECO:0000256" key="6">
    <source>
        <dbReference type="SAM" id="Coils"/>
    </source>
</evidence>
<reference evidence="9 10" key="1">
    <citation type="submission" date="2023-10" db="EMBL/GenBank/DDBJ databases">
        <authorList>
            <person name="Maclean D."/>
            <person name="Macfadyen A."/>
        </authorList>
    </citation>
    <scope>NUCLEOTIDE SEQUENCE [LARGE SCALE GENOMIC DNA]</scope>
</reference>
<dbReference type="PANTHER" id="PTHR12412">
    <property type="entry name" value="CAP BINDING PROTEIN"/>
    <property type="match status" value="1"/>
</dbReference>
<keyword evidence="5" id="KW-0539">Nucleus</keyword>
<dbReference type="EMBL" id="CAUYUE010000003">
    <property type="protein sequence ID" value="CAK0748938.1"/>
    <property type="molecule type" value="Genomic_DNA"/>
</dbReference>
<protein>
    <recommendedName>
        <fullName evidence="8">MIF4G domain-containing protein</fullName>
    </recommendedName>
</protein>
<dbReference type="SMART" id="SM00543">
    <property type="entry name" value="MIF4G"/>
    <property type="match status" value="1"/>
</dbReference>
<dbReference type="PANTHER" id="PTHR12412:SF2">
    <property type="entry name" value="NUCLEAR CAP-BINDING PROTEIN SUBUNIT 1"/>
    <property type="match status" value="1"/>
</dbReference>
<keyword evidence="10" id="KW-1185">Reference proteome</keyword>
<dbReference type="GO" id="GO:0000339">
    <property type="term" value="F:RNA cap binding"/>
    <property type="evidence" value="ECO:0007669"/>
    <property type="project" value="InterPro"/>
</dbReference>
<dbReference type="InterPro" id="IPR027159">
    <property type="entry name" value="CBP80"/>
</dbReference>
<evidence type="ECO:0000256" key="5">
    <source>
        <dbReference type="ARBA" id="ARBA00023242"/>
    </source>
</evidence>
<feature type="region of interest" description="Disordered" evidence="7">
    <location>
        <begin position="1"/>
        <end position="49"/>
    </location>
</feature>
<comment type="caution">
    <text evidence="9">The sequence shown here is derived from an EMBL/GenBank/DDBJ whole genome shotgun (WGS) entry which is preliminary data.</text>
</comment>
<evidence type="ECO:0000256" key="4">
    <source>
        <dbReference type="ARBA" id="ARBA00023187"/>
    </source>
</evidence>
<sequence>MGDRGHYSTQNGDRNRRSSYPQYGRQSHGDRPQSGQHKRKRDDETVPRDDASRLLASIFRLGDAKPGQETSIKEDIDDQYRLLRRDVQHGRAGLVRETILECTLELSTKTSMYATLVGLLNADDSTFVEKLLEEATQRFGEALAAADKNSPRLLLRFFAALVPANVLHPSSVLNALCSIVDAALEAAEAGGSEDEGRRWQPYTDFLVYSALMALPWGGADLAQSAPADLDRLFARVEEYMGARPRSRQDALKPFLAEEGEGGAPAQSDSGGASFLGQVWEAIQELKAEAAWKVESIMQFATAFEAQLATGQPHDLPALQAPKQPPINPSLSPPEAAAAVLEAFPPRGVTRLLPAEHTSHGKPQIERLVAEEYILDTIIFFEGDRVQCAQHLARLPLPNKHEALLAEMLFSQMLCIPQPRLKPLAYSTLMVDVCKLMPTFPRGMSACVREAFLRMGALDPLLRARLSQWLAYHLSNYDFMWPWDKWKHVLTAPLHDAQRRFVVETLSNLIRLSYWSRIKSVVPASFHELLPPAPEVQPVPGPPEAQAAQDGAEPMADAAADERDAATKRASEMLTMVKHKVMSEGVLAWIGEQGLEGELGGPGGVLSMVLRALLVAGAKSFTHMITALERYCLVLQTLLAQAGAEGEVAMVAVAAEVWSAAPQKAAQAIDRLMALRLVSGTAIVDWVFGSHGVRQLDDELATGLAWEVFYNAVNKTLARAQDAEEDVGAAQQHLLAVEAHAQEAAKMVAEMGAQDAMSAEFAEGITQNEAAAMAAVSEAQQQVEQSQQDQVEAIQQQQDVLLLAFTRFRDLLLEAEKGCDELKAGAPGEMNGTANNAAGHEESGAREAWTQFTILSLVAFARHFFKAIASIAEQIETDVFGEALPLKKATRKAVIDCLHI</sequence>
<keyword evidence="3" id="KW-0507">mRNA processing</keyword>
<evidence type="ECO:0000256" key="7">
    <source>
        <dbReference type="SAM" id="MobiDB-lite"/>
    </source>
</evidence>
<evidence type="ECO:0000313" key="10">
    <source>
        <dbReference type="Proteomes" id="UP001314263"/>
    </source>
</evidence>
<evidence type="ECO:0000256" key="3">
    <source>
        <dbReference type="ARBA" id="ARBA00022664"/>
    </source>
</evidence>
<evidence type="ECO:0000313" key="9">
    <source>
        <dbReference type="EMBL" id="CAK0748938.1"/>
    </source>
</evidence>
<dbReference type="GO" id="GO:0005846">
    <property type="term" value="C:nuclear cap binding complex"/>
    <property type="evidence" value="ECO:0007669"/>
    <property type="project" value="InterPro"/>
</dbReference>
<feature type="compositionally biased region" description="Pro residues" evidence="7">
    <location>
        <begin position="532"/>
        <end position="542"/>
    </location>
</feature>
<keyword evidence="4" id="KW-0508">mRNA splicing</keyword>
<dbReference type="Pfam" id="PF02854">
    <property type="entry name" value="MIF4G"/>
    <property type="match status" value="1"/>
</dbReference>
<dbReference type="AlphaFoldDB" id="A0AAV1HVV3"/>
<evidence type="ECO:0000256" key="1">
    <source>
        <dbReference type="ARBA" id="ARBA00004123"/>
    </source>
</evidence>
<dbReference type="Proteomes" id="UP001314263">
    <property type="component" value="Unassembled WGS sequence"/>
</dbReference>
<feature type="domain" description="MIF4G" evidence="8">
    <location>
        <begin position="51"/>
        <end position="286"/>
    </location>
</feature>
<accession>A0AAV1HVV3</accession>
<dbReference type="InterPro" id="IPR016024">
    <property type="entry name" value="ARM-type_fold"/>
</dbReference>
<feature type="compositionally biased region" description="Low complexity" evidence="7">
    <location>
        <begin position="543"/>
        <end position="557"/>
    </location>
</feature>
<dbReference type="GO" id="GO:0008380">
    <property type="term" value="P:RNA splicing"/>
    <property type="evidence" value="ECO:0007669"/>
    <property type="project" value="UniProtKB-KW"/>
</dbReference>
<evidence type="ECO:0000256" key="2">
    <source>
        <dbReference type="ARBA" id="ARBA00007413"/>
    </source>
</evidence>
<dbReference type="GO" id="GO:0005634">
    <property type="term" value="C:nucleus"/>
    <property type="evidence" value="ECO:0007669"/>
    <property type="project" value="UniProtKB-SubCell"/>
</dbReference>
<comment type="subcellular location">
    <subcellularLocation>
        <location evidence="1">Nucleus</location>
    </subcellularLocation>
</comment>
<proteinExistence type="inferred from homology"/>
<evidence type="ECO:0000259" key="8">
    <source>
        <dbReference type="SMART" id="SM00543"/>
    </source>
</evidence>
<dbReference type="InterPro" id="IPR015174">
    <property type="entry name" value="MIF4G-like_typ-2"/>
</dbReference>
<dbReference type="GO" id="GO:0003729">
    <property type="term" value="F:mRNA binding"/>
    <property type="evidence" value="ECO:0007669"/>
    <property type="project" value="TreeGrafter"/>
</dbReference>
<name>A0AAV1HVV3_9CHLO</name>
<dbReference type="Pfam" id="PF09090">
    <property type="entry name" value="MIF4G_like_2"/>
    <property type="match status" value="1"/>
</dbReference>
<feature type="compositionally biased region" description="Polar residues" evidence="7">
    <location>
        <begin position="7"/>
        <end position="25"/>
    </location>
</feature>
<feature type="coiled-coil region" evidence="6">
    <location>
        <begin position="768"/>
        <end position="795"/>
    </location>
</feature>
<dbReference type="GO" id="GO:0006406">
    <property type="term" value="P:mRNA export from nucleus"/>
    <property type="evidence" value="ECO:0007669"/>
    <property type="project" value="InterPro"/>
</dbReference>
<keyword evidence="6" id="KW-0175">Coiled coil</keyword>
<dbReference type="InterPro" id="IPR015172">
    <property type="entry name" value="MIF4G-like_typ-1"/>
</dbReference>
<comment type="similarity">
    <text evidence="2">Belongs to the NCBP1 family.</text>
</comment>
<dbReference type="SUPFAM" id="SSF48371">
    <property type="entry name" value="ARM repeat"/>
    <property type="match status" value="3"/>
</dbReference>
<feature type="region of interest" description="Disordered" evidence="7">
    <location>
        <begin position="532"/>
        <end position="558"/>
    </location>
</feature>
<organism evidence="9 10">
    <name type="scientific">Coccomyxa viridis</name>
    <dbReference type="NCBI Taxonomy" id="1274662"/>
    <lineage>
        <taxon>Eukaryota</taxon>
        <taxon>Viridiplantae</taxon>
        <taxon>Chlorophyta</taxon>
        <taxon>core chlorophytes</taxon>
        <taxon>Trebouxiophyceae</taxon>
        <taxon>Trebouxiophyceae incertae sedis</taxon>
        <taxon>Coccomyxaceae</taxon>
        <taxon>Coccomyxa</taxon>
    </lineage>
</organism>
<dbReference type="GO" id="GO:0000184">
    <property type="term" value="P:nuclear-transcribed mRNA catabolic process, nonsense-mediated decay"/>
    <property type="evidence" value="ECO:0007669"/>
    <property type="project" value="TreeGrafter"/>
</dbReference>
<dbReference type="GO" id="GO:0006397">
    <property type="term" value="P:mRNA processing"/>
    <property type="evidence" value="ECO:0007669"/>
    <property type="project" value="UniProtKB-KW"/>
</dbReference>
<dbReference type="InterPro" id="IPR003890">
    <property type="entry name" value="MIF4G-like_typ-3"/>
</dbReference>
<gene>
    <name evidence="9" type="ORF">CVIRNUC_001872</name>
</gene>
<dbReference type="Gene3D" id="1.25.40.180">
    <property type="match status" value="3"/>
</dbReference>
<dbReference type="Pfam" id="PF09088">
    <property type="entry name" value="MIF4G_like"/>
    <property type="match status" value="1"/>
</dbReference>